<dbReference type="InterPro" id="IPR051470">
    <property type="entry name" value="Thiol:disulfide_interchange"/>
</dbReference>
<comment type="function">
    <text evidence="7">Required for disulfide bond formation in some periplasmic proteins. Acts by transferring its disulfide bond to other proteins and is reduced in the process.</text>
</comment>
<dbReference type="PANTHER" id="PTHR35272:SF3">
    <property type="entry name" value="THIOL:DISULFIDE INTERCHANGE PROTEIN DSBC"/>
    <property type="match status" value="1"/>
</dbReference>
<dbReference type="CDD" id="cd03020">
    <property type="entry name" value="DsbA_DsbC_DsbG"/>
    <property type="match status" value="1"/>
</dbReference>
<dbReference type="Pfam" id="PF13098">
    <property type="entry name" value="Thioredoxin_2"/>
    <property type="match status" value="1"/>
</dbReference>
<dbReference type="GO" id="GO:0042597">
    <property type="term" value="C:periplasmic space"/>
    <property type="evidence" value="ECO:0007669"/>
    <property type="project" value="UniProtKB-SubCell"/>
</dbReference>
<feature type="chain" id="PRO_5021512869" description="Thiol:disulfide interchange protein" evidence="7">
    <location>
        <begin position="23"/>
        <end position="242"/>
    </location>
</feature>
<feature type="signal peptide" evidence="7">
    <location>
        <begin position="1"/>
        <end position="22"/>
    </location>
</feature>
<dbReference type="InterPro" id="IPR033954">
    <property type="entry name" value="DiS-bond_Isoase_DsbC/G"/>
</dbReference>
<dbReference type="InterPro" id="IPR018950">
    <property type="entry name" value="DiS-bond_isomerase_DsbC/G_N"/>
</dbReference>
<evidence type="ECO:0000256" key="6">
    <source>
        <dbReference type="ARBA" id="ARBA00023284"/>
    </source>
</evidence>
<dbReference type="RefSeq" id="WP_141353367.1">
    <property type="nucleotide sequence ID" value="NZ_BJNV01000052.1"/>
</dbReference>
<reference evidence="9 10" key="1">
    <citation type="submission" date="2019-06" db="EMBL/GenBank/DDBJ databases">
        <title>Whole genome shotgun sequence of Zoogloea ramigera NBRC 15342.</title>
        <authorList>
            <person name="Hosoyama A."/>
            <person name="Uohara A."/>
            <person name="Ohji S."/>
            <person name="Ichikawa N."/>
        </authorList>
    </citation>
    <scope>NUCLEOTIDE SEQUENCE [LARGE SCALE GENOMIC DNA]</scope>
    <source>
        <strain evidence="9 10">NBRC 15342</strain>
    </source>
</reference>
<dbReference type="OrthoDB" id="12976at2"/>
<keyword evidence="5" id="KW-1015">Disulfide bond</keyword>
<feature type="domain" description="Thioredoxin" evidence="8">
    <location>
        <begin position="58"/>
        <end position="241"/>
    </location>
</feature>
<gene>
    <name evidence="9" type="ORF">ZRA01_28190</name>
</gene>
<dbReference type="PANTHER" id="PTHR35272">
    <property type="entry name" value="THIOL:DISULFIDE INTERCHANGE PROTEIN DSBC-RELATED"/>
    <property type="match status" value="1"/>
</dbReference>
<evidence type="ECO:0000256" key="4">
    <source>
        <dbReference type="ARBA" id="ARBA00022764"/>
    </source>
</evidence>
<dbReference type="InterPro" id="IPR036249">
    <property type="entry name" value="Thioredoxin-like_sf"/>
</dbReference>
<proteinExistence type="inferred from homology"/>
<evidence type="ECO:0000313" key="10">
    <source>
        <dbReference type="Proteomes" id="UP000318422"/>
    </source>
</evidence>
<dbReference type="SUPFAM" id="SSF54423">
    <property type="entry name" value="DsbC/DsbG N-terminal domain-like"/>
    <property type="match status" value="1"/>
</dbReference>
<comment type="subcellular location">
    <subcellularLocation>
        <location evidence="1 7">Periplasm</location>
    </subcellularLocation>
</comment>
<dbReference type="InterPro" id="IPR012336">
    <property type="entry name" value="Thioredoxin-like_fold"/>
</dbReference>
<evidence type="ECO:0000256" key="2">
    <source>
        <dbReference type="ARBA" id="ARBA00009813"/>
    </source>
</evidence>
<evidence type="ECO:0000256" key="3">
    <source>
        <dbReference type="ARBA" id="ARBA00022729"/>
    </source>
</evidence>
<sequence length="242" mass="26011">MKFPFVRSLLVTLLLTAGLTHAADDEAKVKKNLESFLNAPAVESVKKTPYGGLFEVVLKSGELLYTDASASFIIDGNIIDAKTRKNVTQARMLQLMKIDFATLPLDQAIKQVRGNGKRVIASFEDPNCGYCKRLAKDLQSLKDATVYTFLYPILSPDSTEKSKNIWCAKDKAAAWNDWMVGGKAPAAAAAGCDTSAIDKNVALGQKIKVTGTPTIFTADGNRLPGAVPLAQLEQAMSQAAGK</sequence>
<keyword evidence="6 7" id="KW-0676">Redox-active center</keyword>
<dbReference type="InterPro" id="IPR009094">
    <property type="entry name" value="DiS-bond_isomerase_DsbC/G_N_sf"/>
</dbReference>
<dbReference type="Gene3D" id="3.10.450.70">
    <property type="entry name" value="Disulphide bond isomerase, DsbC/G, N-terminal"/>
    <property type="match status" value="1"/>
</dbReference>
<evidence type="ECO:0000259" key="8">
    <source>
        <dbReference type="PROSITE" id="PS51352"/>
    </source>
</evidence>
<dbReference type="GO" id="GO:0015036">
    <property type="term" value="F:disulfide oxidoreductase activity"/>
    <property type="evidence" value="ECO:0007669"/>
    <property type="project" value="UniProtKB-ARBA"/>
</dbReference>
<dbReference type="PROSITE" id="PS51352">
    <property type="entry name" value="THIOREDOXIN_2"/>
    <property type="match status" value="1"/>
</dbReference>
<dbReference type="EMBL" id="BJNV01000052">
    <property type="protein sequence ID" value="GEC96746.1"/>
    <property type="molecule type" value="Genomic_DNA"/>
</dbReference>
<keyword evidence="3 7" id="KW-0732">Signal</keyword>
<dbReference type="Gene3D" id="3.40.30.10">
    <property type="entry name" value="Glutaredoxin"/>
    <property type="match status" value="1"/>
</dbReference>
<protein>
    <recommendedName>
        <fullName evidence="7">Thiol:disulfide interchange protein</fullName>
    </recommendedName>
</protein>
<organism evidence="9 10">
    <name type="scientific">Zoogloea ramigera</name>
    <dbReference type="NCBI Taxonomy" id="350"/>
    <lineage>
        <taxon>Bacteria</taxon>
        <taxon>Pseudomonadati</taxon>
        <taxon>Pseudomonadota</taxon>
        <taxon>Betaproteobacteria</taxon>
        <taxon>Rhodocyclales</taxon>
        <taxon>Zoogloeaceae</taxon>
        <taxon>Zoogloea</taxon>
    </lineage>
</organism>
<comment type="similarity">
    <text evidence="2 7">Belongs to the thioredoxin family. DsbC subfamily.</text>
</comment>
<evidence type="ECO:0000256" key="7">
    <source>
        <dbReference type="RuleBase" id="RU364038"/>
    </source>
</evidence>
<evidence type="ECO:0000256" key="5">
    <source>
        <dbReference type="ARBA" id="ARBA00023157"/>
    </source>
</evidence>
<dbReference type="AlphaFoldDB" id="A0A4Y4CWN9"/>
<evidence type="ECO:0000313" key="9">
    <source>
        <dbReference type="EMBL" id="GEC96746.1"/>
    </source>
</evidence>
<dbReference type="PROSITE" id="PS00194">
    <property type="entry name" value="THIOREDOXIN_1"/>
    <property type="match status" value="1"/>
</dbReference>
<evidence type="ECO:0000256" key="1">
    <source>
        <dbReference type="ARBA" id="ARBA00004418"/>
    </source>
</evidence>
<keyword evidence="10" id="KW-1185">Reference proteome</keyword>
<dbReference type="Proteomes" id="UP000318422">
    <property type="component" value="Unassembled WGS sequence"/>
</dbReference>
<dbReference type="InterPro" id="IPR013766">
    <property type="entry name" value="Thioredoxin_domain"/>
</dbReference>
<comment type="caution">
    <text evidence="9">The sequence shown here is derived from an EMBL/GenBank/DDBJ whole genome shotgun (WGS) entry which is preliminary data.</text>
</comment>
<accession>A0A4Y4CWN9</accession>
<name>A0A4Y4CWN9_ZOORA</name>
<dbReference type="SUPFAM" id="SSF52833">
    <property type="entry name" value="Thioredoxin-like"/>
    <property type="match status" value="1"/>
</dbReference>
<dbReference type="Pfam" id="PF10411">
    <property type="entry name" value="DsbC_N"/>
    <property type="match status" value="1"/>
</dbReference>
<keyword evidence="4 7" id="KW-0574">Periplasm</keyword>
<dbReference type="InterPro" id="IPR017937">
    <property type="entry name" value="Thioredoxin_CS"/>
</dbReference>